<gene>
    <name evidence="5" type="ORF">CTEN210_02794</name>
</gene>
<accession>A0AAD3CKH1</accession>
<dbReference type="PANTHER" id="PTHR10015">
    <property type="entry name" value="HEAT SHOCK TRANSCRIPTION FACTOR"/>
    <property type="match status" value="1"/>
</dbReference>
<keyword evidence="2" id="KW-0238">DNA-binding</keyword>
<dbReference type="PANTHER" id="PTHR10015:SF206">
    <property type="entry name" value="HSF-TYPE DNA-BINDING DOMAIN-CONTAINING PROTEIN"/>
    <property type="match status" value="1"/>
</dbReference>
<evidence type="ECO:0000313" key="6">
    <source>
        <dbReference type="Proteomes" id="UP001054902"/>
    </source>
</evidence>
<name>A0AAD3CKH1_9STRA</name>
<dbReference type="Gene3D" id="1.10.10.10">
    <property type="entry name" value="Winged helix-like DNA-binding domain superfamily/Winged helix DNA-binding domain"/>
    <property type="match status" value="1"/>
</dbReference>
<evidence type="ECO:0000256" key="2">
    <source>
        <dbReference type="ARBA" id="ARBA00023125"/>
    </source>
</evidence>
<dbReference type="InterPro" id="IPR036388">
    <property type="entry name" value="WH-like_DNA-bd_sf"/>
</dbReference>
<organism evidence="5 6">
    <name type="scientific">Chaetoceros tenuissimus</name>
    <dbReference type="NCBI Taxonomy" id="426638"/>
    <lineage>
        <taxon>Eukaryota</taxon>
        <taxon>Sar</taxon>
        <taxon>Stramenopiles</taxon>
        <taxon>Ochrophyta</taxon>
        <taxon>Bacillariophyta</taxon>
        <taxon>Coscinodiscophyceae</taxon>
        <taxon>Chaetocerotophycidae</taxon>
        <taxon>Chaetocerotales</taxon>
        <taxon>Chaetocerotaceae</taxon>
        <taxon>Chaetoceros</taxon>
    </lineage>
</organism>
<dbReference type="SUPFAM" id="SSF46785">
    <property type="entry name" value="Winged helix' DNA-binding domain"/>
    <property type="match status" value="1"/>
</dbReference>
<reference evidence="5 6" key="1">
    <citation type="journal article" date="2021" name="Sci. Rep.">
        <title>The genome of the diatom Chaetoceros tenuissimus carries an ancient integrated fragment of an extant virus.</title>
        <authorList>
            <person name="Hongo Y."/>
            <person name="Kimura K."/>
            <person name="Takaki Y."/>
            <person name="Yoshida Y."/>
            <person name="Baba S."/>
            <person name="Kobayashi G."/>
            <person name="Nagasaki K."/>
            <person name="Hano T."/>
            <person name="Tomaru Y."/>
        </authorList>
    </citation>
    <scope>NUCLEOTIDE SEQUENCE [LARGE SCALE GENOMIC DNA]</scope>
    <source>
        <strain evidence="5 6">NIES-3715</strain>
    </source>
</reference>
<comment type="subcellular location">
    <subcellularLocation>
        <location evidence="1">Nucleus</location>
    </subcellularLocation>
</comment>
<dbReference type="GO" id="GO:0043565">
    <property type="term" value="F:sequence-specific DNA binding"/>
    <property type="evidence" value="ECO:0007669"/>
    <property type="project" value="InterPro"/>
</dbReference>
<dbReference type="GO" id="GO:0005634">
    <property type="term" value="C:nucleus"/>
    <property type="evidence" value="ECO:0007669"/>
    <property type="project" value="UniProtKB-SubCell"/>
</dbReference>
<evidence type="ECO:0000313" key="5">
    <source>
        <dbReference type="EMBL" id="GFH46320.1"/>
    </source>
</evidence>
<feature type="domain" description="HSF-type DNA-binding" evidence="4">
    <location>
        <begin position="87"/>
        <end position="184"/>
    </location>
</feature>
<proteinExistence type="predicted"/>
<comment type="caution">
    <text evidence="5">The sequence shown here is derived from an EMBL/GenBank/DDBJ whole genome shotgun (WGS) entry which is preliminary data.</text>
</comment>
<dbReference type="GO" id="GO:0003700">
    <property type="term" value="F:DNA-binding transcription factor activity"/>
    <property type="evidence" value="ECO:0007669"/>
    <property type="project" value="InterPro"/>
</dbReference>
<dbReference type="InterPro" id="IPR000232">
    <property type="entry name" value="HSF_DNA-bd"/>
</dbReference>
<sequence>MIFYTPFDDYSDIQPIEYPCRLEKEDTTSEVGSSNEKLNFDSSIGHENSYFLPSEVIANVSPLEKMLTTLTGKTKCQRSTKDKAVKFPLKLMYVWTCGDYDHIVHWKVNPIDGSDVFVINDIDAFTKEVLPSLFKVAKFISFQRKMYRWGILKSHRSRSDKKNGIVSYSHPLFKKGDFFLAGQMKCSGLEVATQKTASKQQKKVQRQQIQSSSDFKLERKISFDHHNEVASNNTARDDPHKDDLEDRLTLSVYSPEDGHMTSMRVSSILNHAHQDRDHASRFPILSNKVYYIETNNMEPKTTSTYPFSIQGNSNLLPLDHIQEPQDELYGRMKCYSPTSRNDVRHFTDSVELHVPSLNRLNSDQLFESPFSDNVFEW</sequence>
<evidence type="ECO:0000256" key="3">
    <source>
        <dbReference type="ARBA" id="ARBA00023242"/>
    </source>
</evidence>
<protein>
    <recommendedName>
        <fullName evidence="4">HSF-type DNA-binding domain-containing protein</fullName>
    </recommendedName>
</protein>
<keyword evidence="3" id="KW-0539">Nucleus</keyword>
<dbReference type="InterPro" id="IPR036390">
    <property type="entry name" value="WH_DNA-bd_sf"/>
</dbReference>
<dbReference type="Proteomes" id="UP001054902">
    <property type="component" value="Unassembled WGS sequence"/>
</dbReference>
<evidence type="ECO:0000256" key="1">
    <source>
        <dbReference type="ARBA" id="ARBA00004123"/>
    </source>
</evidence>
<evidence type="ECO:0000259" key="4">
    <source>
        <dbReference type="Pfam" id="PF00447"/>
    </source>
</evidence>
<dbReference type="Pfam" id="PF00447">
    <property type="entry name" value="HSF_DNA-bind"/>
    <property type="match status" value="1"/>
</dbReference>
<dbReference type="AlphaFoldDB" id="A0AAD3CKH1"/>
<dbReference type="EMBL" id="BLLK01000022">
    <property type="protein sequence ID" value="GFH46320.1"/>
    <property type="molecule type" value="Genomic_DNA"/>
</dbReference>
<keyword evidence="6" id="KW-1185">Reference proteome</keyword>